<sequence>MPSIFPFFTKFLCSSVFRSQFARKKIQFKLRMLRFVIGILYPMILRGISRLNLLKLVTKSITTHFFSSNIQENVHDKDAIES</sequence>
<evidence type="ECO:0000313" key="1">
    <source>
        <dbReference type="EMBL" id="CDW32674.1"/>
    </source>
</evidence>
<name>A0A0K2U2Z6_LEPSM</name>
<organism evidence="1">
    <name type="scientific">Lepeophtheirus salmonis</name>
    <name type="common">Salmon louse</name>
    <name type="synonym">Caligus salmonis</name>
    <dbReference type="NCBI Taxonomy" id="72036"/>
    <lineage>
        <taxon>Eukaryota</taxon>
        <taxon>Metazoa</taxon>
        <taxon>Ecdysozoa</taxon>
        <taxon>Arthropoda</taxon>
        <taxon>Crustacea</taxon>
        <taxon>Multicrustacea</taxon>
        <taxon>Hexanauplia</taxon>
        <taxon>Copepoda</taxon>
        <taxon>Siphonostomatoida</taxon>
        <taxon>Caligidae</taxon>
        <taxon>Lepeophtheirus</taxon>
    </lineage>
</organism>
<proteinExistence type="predicted"/>
<dbReference type="AlphaFoldDB" id="A0A0K2U2Z6"/>
<reference evidence="1" key="1">
    <citation type="submission" date="2014-05" db="EMBL/GenBank/DDBJ databases">
        <authorList>
            <person name="Chronopoulou M."/>
        </authorList>
    </citation>
    <scope>NUCLEOTIDE SEQUENCE</scope>
    <source>
        <tissue evidence="1">Whole organism</tissue>
    </source>
</reference>
<dbReference type="EMBL" id="HACA01015313">
    <property type="protein sequence ID" value="CDW32674.1"/>
    <property type="molecule type" value="Transcribed_RNA"/>
</dbReference>
<protein>
    <submittedName>
        <fullName evidence="1">Uncharacterized protein</fullName>
    </submittedName>
</protein>
<accession>A0A0K2U2Z6</accession>